<dbReference type="EMBL" id="JARPUR010000006">
    <property type="protein sequence ID" value="KAK4873664.1"/>
    <property type="molecule type" value="Genomic_DNA"/>
</dbReference>
<evidence type="ECO:0000313" key="6">
    <source>
        <dbReference type="Proteomes" id="UP001353858"/>
    </source>
</evidence>
<sequence length="117" mass="12969">MARPTSEIKAIPKRILISDPSDINCSYSSTPGGTLYSTTPGGTRIVYERAFLMNLRNSPISKTPPNWEIPNQLVKGSPSPWIKEKKGIPSKKKHQISNNVNHSNGFADDSEQFPMDI</sequence>
<dbReference type="InterPro" id="IPR008606">
    <property type="entry name" value="EIF4EBP"/>
</dbReference>
<evidence type="ECO:0000256" key="3">
    <source>
        <dbReference type="ARBA" id="ARBA00023193"/>
    </source>
</evidence>
<dbReference type="GO" id="GO:0008190">
    <property type="term" value="F:eukaryotic initiation factor 4E binding"/>
    <property type="evidence" value="ECO:0007669"/>
    <property type="project" value="InterPro"/>
</dbReference>
<keyword evidence="3" id="KW-0652">Protein synthesis inhibitor</keyword>
<keyword evidence="6" id="KW-1185">Reference proteome</keyword>
<evidence type="ECO:0000256" key="1">
    <source>
        <dbReference type="ARBA" id="ARBA00005480"/>
    </source>
</evidence>
<comment type="caution">
    <text evidence="5">The sequence shown here is derived from an EMBL/GenBank/DDBJ whole genome shotgun (WGS) entry which is preliminary data.</text>
</comment>
<feature type="region of interest" description="Disordered" evidence="4">
    <location>
        <begin position="78"/>
        <end position="117"/>
    </location>
</feature>
<dbReference type="Proteomes" id="UP001353858">
    <property type="component" value="Unassembled WGS sequence"/>
</dbReference>
<evidence type="ECO:0000313" key="5">
    <source>
        <dbReference type="EMBL" id="KAK4873664.1"/>
    </source>
</evidence>
<keyword evidence="2" id="KW-0810">Translation regulation</keyword>
<name>A0AAN7PQ21_9COLE</name>
<dbReference type="PANTHER" id="PTHR12669:SF12">
    <property type="entry name" value="EUKARYOTIC TRANSLATION INITIATION FACTOR 4E-BINDING PROTEIN"/>
    <property type="match status" value="1"/>
</dbReference>
<dbReference type="Pfam" id="PF05456">
    <property type="entry name" value="eIF_4EBP"/>
    <property type="match status" value="1"/>
</dbReference>
<comment type="similarity">
    <text evidence="1">Belongs to the eIF4E-binding protein family.</text>
</comment>
<dbReference type="AlphaFoldDB" id="A0AAN7PQ21"/>
<evidence type="ECO:0000256" key="4">
    <source>
        <dbReference type="SAM" id="MobiDB-lite"/>
    </source>
</evidence>
<accession>A0AAN7PQ21</accession>
<organism evidence="5 6">
    <name type="scientific">Aquatica leii</name>
    <dbReference type="NCBI Taxonomy" id="1421715"/>
    <lineage>
        <taxon>Eukaryota</taxon>
        <taxon>Metazoa</taxon>
        <taxon>Ecdysozoa</taxon>
        <taxon>Arthropoda</taxon>
        <taxon>Hexapoda</taxon>
        <taxon>Insecta</taxon>
        <taxon>Pterygota</taxon>
        <taxon>Neoptera</taxon>
        <taxon>Endopterygota</taxon>
        <taxon>Coleoptera</taxon>
        <taxon>Polyphaga</taxon>
        <taxon>Elateriformia</taxon>
        <taxon>Elateroidea</taxon>
        <taxon>Lampyridae</taxon>
        <taxon>Luciolinae</taxon>
        <taxon>Aquatica</taxon>
    </lineage>
</organism>
<protein>
    <submittedName>
        <fullName evidence="5">Uncharacterized protein</fullName>
    </submittedName>
</protein>
<dbReference type="GO" id="GO:0005737">
    <property type="term" value="C:cytoplasm"/>
    <property type="evidence" value="ECO:0007669"/>
    <property type="project" value="TreeGrafter"/>
</dbReference>
<proteinExistence type="inferred from homology"/>
<dbReference type="PANTHER" id="PTHR12669">
    <property type="entry name" value="EUKARYOTIC TRANSLATION INITIATION FACTOR 4E-BINDING PROTEIN"/>
    <property type="match status" value="1"/>
</dbReference>
<evidence type="ECO:0000256" key="2">
    <source>
        <dbReference type="ARBA" id="ARBA00022845"/>
    </source>
</evidence>
<gene>
    <name evidence="5" type="ORF">RN001_013024</name>
</gene>
<dbReference type="GO" id="GO:0045947">
    <property type="term" value="P:negative regulation of translational initiation"/>
    <property type="evidence" value="ECO:0007669"/>
    <property type="project" value="InterPro"/>
</dbReference>
<reference evidence="6" key="1">
    <citation type="submission" date="2023-01" db="EMBL/GenBank/DDBJ databases">
        <title>Key to firefly adult light organ development and bioluminescence: homeobox transcription factors regulate luciferase expression and transportation to peroxisome.</title>
        <authorList>
            <person name="Fu X."/>
        </authorList>
    </citation>
    <scope>NUCLEOTIDE SEQUENCE [LARGE SCALE GENOMIC DNA]</scope>
</reference>